<dbReference type="RefSeq" id="WP_194214609.1">
    <property type="nucleotide sequence ID" value="NZ_CP061205.1"/>
</dbReference>
<dbReference type="InterPro" id="IPR007035">
    <property type="entry name" value="Peptidase_M55"/>
</dbReference>
<accession>A0ABV7D5Z6</accession>
<dbReference type="Gene3D" id="3.30.1360.130">
    <property type="entry name" value="Dipeptide transport protein"/>
    <property type="match status" value="1"/>
</dbReference>
<evidence type="ECO:0000313" key="2">
    <source>
        <dbReference type="Proteomes" id="UP001595444"/>
    </source>
</evidence>
<reference evidence="2" key="1">
    <citation type="journal article" date="2019" name="Int. J. Syst. Evol. Microbiol.">
        <title>The Global Catalogue of Microorganisms (GCM) 10K type strain sequencing project: providing services to taxonomists for standard genome sequencing and annotation.</title>
        <authorList>
            <consortium name="The Broad Institute Genomics Platform"/>
            <consortium name="The Broad Institute Genome Sequencing Center for Infectious Disease"/>
            <person name="Wu L."/>
            <person name="Ma J."/>
        </authorList>
    </citation>
    <scope>NUCLEOTIDE SEQUENCE [LARGE SCALE GENOMIC DNA]</scope>
    <source>
        <strain evidence="2">KCTC 62164</strain>
    </source>
</reference>
<dbReference type="Proteomes" id="UP001595444">
    <property type="component" value="Unassembled WGS sequence"/>
</dbReference>
<name>A0ABV7D5Z6_9PROT</name>
<dbReference type="InterPro" id="IPR027476">
    <property type="entry name" value="DppA_N"/>
</dbReference>
<dbReference type="SUPFAM" id="SSF63992">
    <property type="entry name" value="Dipeptide transport protein"/>
    <property type="match status" value="1"/>
</dbReference>
<protein>
    <submittedName>
        <fullName evidence="1">M55 family metallopeptidase</fullName>
    </submittedName>
</protein>
<sequence>MVIIIRAVFVACLALLWGAGGAVFADSKGYRIYISADMEGLSGAVTDVQLMPGGSEYQQFRKIMTNEVLAAIEGARAAGATSFVLSDSHGIEQNIILEDLPEDVTVVRGLGRPLGMMEGIQNGHFDGVIMLGYHAGAADTMGVRAHTMSSSLLSDISLNGTSATEGYFNAAIAGDYKVPVLMITGDDVIVGNMSKLIRGIEGVTVKKAISFHAAETVTPAKAYAMIRAGAERAVKQIGKVKPFVLQAPIKMDITFHFYQPAEMLSWLPIVDRLGSRTVRVTSKDMSEASKMMGFILGYSSSAKP</sequence>
<organism evidence="1 2">
    <name type="scientific">Kordiimonas pumila</name>
    <dbReference type="NCBI Taxonomy" id="2161677"/>
    <lineage>
        <taxon>Bacteria</taxon>
        <taxon>Pseudomonadati</taxon>
        <taxon>Pseudomonadota</taxon>
        <taxon>Alphaproteobacteria</taxon>
        <taxon>Kordiimonadales</taxon>
        <taxon>Kordiimonadaceae</taxon>
        <taxon>Kordiimonas</taxon>
    </lineage>
</organism>
<proteinExistence type="predicted"/>
<comment type="caution">
    <text evidence="1">The sequence shown here is derived from an EMBL/GenBank/DDBJ whole genome shotgun (WGS) entry which is preliminary data.</text>
</comment>
<gene>
    <name evidence="1" type="ORF">ACFOKA_09250</name>
</gene>
<dbReference type="Gene3D" id="3.40.50.10780">
    <property type="entry name" value="Dipeptide transport protein"/>
    <property type="match status" value="1"/>
</dbReference>
<keyword evidence="2" id="KW-1185">Reference proteome</keyword>
<dbReference type="Pfam" id="PF04951">
    <property type="entry name" value="Peptidase_M55"/>
    <property type="match status" value="1"/>
</dbReference>
<dbReference type="PIRSF" id="PIRSF015853">
    <property type="entry name" value="Pep_DppA"/>
    <property type="match status" value="1"/>
</dbReference>
<dbReference type="EMBL" id="JBHRSL010000007">
    <property type="protein sequence ID" value="MFC3052092.1"/>
    <property type="molecule type" value="Genomic_DNA"/>
</dbReference>
<dbReference type="CDD" id="cd08663">
    <property type="entry name" value="DAP_dppA_1"/>
    <property type="match status" value="1"/>
</dbReference>
<dbReference type="InterPro" id="IPR036177">
    <property type="entry name" value="Peptidase_M55_sf"/>
</dbReference>
<evidence type="ECO:0000313" key="1">
    <source>
        <dbReference type="EMBL" id="MFC3052092.1"/>
    </source>
</evidence>